<keyword evidence="1" id="KW-0812">Transmembrane</keyword>
<sequence>MHGPLIDPRPQPLLAGAAVDGGTVMARPDDRLDERIAALVRRDRLLAVGSTVAMWVVLVFVFLVSAPSVPGPALVVVLGLAMLALGGLNTASALALVRRYRLAQDQVYRPDIENLDAQRAARAGGAS</sequence>
<accession>A0A6J4JPC6</accession>
<organism evidence="2">
    <name type="scientific">uncultured Actinomycetospora sp</name>
    <dbReference type="NCBI Taxonomy" id="1135996"/>
    <lineage>
        <taxon>Bacteria</taxon>
        <taxon>Bacillati</taxon>
        <taxon>Actinomycetota</taxon>
        <taxon>Actinomycetes</taxon>
        <taxon>Pseudonocardiales</taxon>
        <taxon>Pseudonocardiaceae</taxon>
        <taxon>Actinomycetospora</taxon>
        <taxon>environmental samples</taxon>
    </lineage>
</organism>
<evidence type="ECO:0000313" key="2">
    <source>
        <dbReference type="EMBL" id="CAA9284027.1"/>
    </source>
</evidence>
<dbReference type="EMBL" id="CADCTH010000492">
    <property type="protein sequence ID" value="CAA9284027.1"/>
    <property type="molecule type" value="Genomic_DNA"/>
</dbReference>
<evidence type="ECO:0000256" key="1">
    <source>
        <dbReference type="SAM" id="Phobius"/>
    </source>
</evidence>
<feature type="transmembrane region" description="Helical" evidence="1">
    <location>
        <begin position="45"/>
        <end position="66"/>
    </location>
</feature>
<name>A0A6J4JPC6_9PSEU</name>
<keyword evidence="1" id="KW-1133">Transmembrane helix</keyword>
<feature type="transmembrane region" description="Helical" evidence="1">
    <location>
        <begin position="72"/>
        <end position="97"/>
    </location>
</feature>
<protein>
    <recommendedName>
        <fullName evidence="3">Transmembrane protein</fullName>
    </recommendedName>
</protein>
<proteinExistence type="predicted"/>
<gene>
    <name evidence="2" type="ORF">AVDCRST_MAG54-3867</name>
</gene>
<evidence type="ECO:0008006" key="3">
    <source>
        <dbReference type="Google" id="ProtNLM"/>
    </source>
</evidence>
<keyword evidence="1" id="KW-0472">Membrane</keyword>
<dbReference type="AlphaFoldDB" id="A0A6J4JPC6"/>
<reference evidence="2" key="1">
    <citation type="submission" date="2020-02" db="EMBL/GenBank/DDBJ databases">
        <authorList>
            <person name="Meier V. D."/>
        </authorList>
    </citation>
    <scope>NUCLEOTIDE SEQUENCE</scope>
    <source>
        <strain evidence="2">AVDCRST_MAG54</strain>
    </source>
</reference>